<feature type="region of interest" description="Disordered" evidence="5">
    <location>
        <begin position="1"/>
        <end position="75"/>
    </location>
</feature>
<dbReference type="InterPro" id="IPR005119">
    <property type="entry name" value="LysR_subst-bd"/>
</dbReference>
<dbReference type="Proteomes" id="UP000327294">
    <property type="component" value="Chromosome"/>
</dbReference>
<dbReference type="GO" id="GO:0032993">
    <property type="term" value="C:protein-DNA complex"/>
    <property type="evidence" value="ECO:0007669"/>
    <property type="project" value="TreeGrafter"/>
</dbReference>
<name>A0A5P8JWS5_9ACTN</name>
<dbReference type="EMBL" id="CP045096">
    <property type="protein sequence ID" value="QFQ95236.1"/>
    <property type="molecule type" value="Genomic_DNA"/>
</dbReference>
<keyword evidence="4" id="KW-0804">Transcription</keyword>
<keyword evidence="3" id="KW-0238">DNA-binding</keyword>
<evidence type="ECO:0000256" key="4">
    <source>
        <dbReference type="ARBA" id="ARBA00023163"/>
    </source>
</evidence>
<dbReference type="PANTHER" id="PTHR30346:SF0">
    <property type="entry name" value="HCA OPERON TRANSCRIPTIONAL ACTIVATOR HCAR"/>
    <property type="match status" value="1"/>
</dbReference>
<feature type="domain" description="LysR substrate-binding" evidence="6">
    <location>
        <begin position="81"/>
        <end position="241"/>
    </location>
</feature>
<dbReference type="Gene3D" id="3.40.190.10">
    <property type="entry name" value="Periplasmic binding protein-like II"/>
    <property type="match status" value="2"/>
</dbReference>
<keyword evidence="2" id="KW-0805">Transcription regulation</keyword>
<evidence type="ECO:0000259" key="6">
    <source>
        <dbReference type="Pfam" id="PF03466"/>
    </source>
</evidence>
<keyword evidence="8" id="KW-1185">Reference proteome</keyword>
<evidence type="ECO:0000256" key="5">
    <source>
        <dbReference type="SAM" id="MobiDB-lite"/>
    </source>
</evidence>
<gene>
    <name evidence="7" type="ORF">F9278_02410</name>
</gene>
<dbReference type="PANTHER" id="PTHR30346">
    <property type="entry name" value="TRANSCRIPTIONAL DUAL REGULATOR HCAR-RELATED"/>
    <property type="match status" value="1"/>
</dbReference>
<dbReference type="AlphaFoldDB" id="A0A5P8JWS5"/>
<accession>A0A5P8JWS5</accession>
<evidence type="ECO:0000256" key="3">
    <source>
        <dbReference type="ARBA" id="ARBA00023125"/>
    </source>
</evidence>
<proteinExistence type="inferred from homology"/>
<dbReference type="SUPFAM" id="SSF53850">
    <property type="entry name" value="Periplasmic binding protein-like II"/>
    <property type="match status" value="1"/>
</dbReference>
<evidence type="ECO:0000256" key="1">
    <source>
        <dbReference type="ARBA" id="ARBA00009437"/>
    </source>
</evidence>
<dbReference type="KEGG" id="sphv:F9278_02410"/>
<evidence type="ECO:0000256" key="2">
    <source>
        <dbReference type="ARBA" id="ARBA00023015"/>
    </source>
</evidence>
<reference evidence="7 8" key="1">
    <citation type="submission" date="2019-10" db="EMBL/GenBank/DDBJ databases">
        <title>Streptomyces sp. strain GY16 isolated from leaves of Broussonetia papyrifera.</title>
        <authorList>
            <person name="Mo P."/>
        </authorList>
    </citation>
    <scope>NUCLEOTIDE SEQUENCE [LARGE SCALE GENOMIC DNA]</scope>
    <source>
        <strain evidence="7 8">GY16</strain>
    </source>
</reference>
<dbReference type="GO" id="GO:0003700">
    <property type="term" value="F:DNA-binding transcription factor activity"/>
    <property type="evidence" value="ECO:0007669"/>
    <property type="project" value="TreeGrafter"/>
</dbReference>
<organism evidence="7 8">
    <name type="scientific">Streptomyces phaeolivaceus</name>
    <dbReference type="NCBI Taxonomy" id="2653200"/>
    <lineage>
        <taxon>Bacteria</taxon>
        <taxon>Bacillati</taxon>
        <taxon>Actinomycetota</taxon>
        <taxon>Actinomycetes</taxon>
        <taxon>Kitasatosporales</taxon>
        <taxon>Streptomycetaceae</taxon>
        <taxon>Streptomyces</taxon>
    </lineage>
</organism>
<sequence>MAARPGRVGRRFTGRPLRGVAYGRQPAPGEAAARRARGHPQGGAPHLLPPRRRALAASGRGGAQPRGPPGQRPGTARLRTAQALLDGACDLGLLYETGAETGLTCTTVRASRPYVILSPGHPLAGRDAVSLTELADEPLIVYAAPPAPANADRWMRGVGVKPNIRYRTSSIEAVRTLVARGLGYSLLIQRWPTATNFEGLPLASVPIGDPLEEVRVVIAHATTVTPTRRSRAFARYARETLPHG</sequence>
<comment type="similarity">
    <text evidence="1">Belongs to the LysR transcriptional regulatory family.</text>
</comment>
<evidence type="ECO:0000313" key="8">
    <source>
        <dbReference type="Proteomes" id="UP000327294"/>
    </source>
</evidence>
<protein>
    <recommendedName>
        <fullName evidence="6">LysR substrate-binding domain-containing protein</fullName>
    </recommendedName>
</protein>
<evidence type="ECO:0000313" key="7">
    <source>
        <dbReference type="EMBL" id="QFQ95236.1"/>
    </source>
</evidence>
<dbReference type="GO" id="GO:0003677">
    <property type="term" value="F:DNA binding"/>
    <property type="evidence" value="ECO:0007669"/>
    <property type="project" value="UniProtKB-KW"/>
</dbReference>
<dbReference type="Pfam" id="PF03466">
    <property type="entry name" value="LysR_substrate"/>
    <property type="match status" value="1"/>
</dbReference>